<feature type="chain" id="PRO_5007284391" description="Secreted protein" evidence="1">
    <location>
        <begin position="29"/>
        <end position="83"/>
    </location>
</feature>
<evidence type="ECO:0000256" key="1">
    <source>
        <dbReference type="SAM" id="SignalP"/>
    </source>
</evidence>
<dbReference type="AlphaFoldDB" id="A0A131YAB5"/>
<organism evidence="2">
    <name type="scientific">Rhipicephalus appendiculatus</name>
    <name type="common">Brown ear tick</name>
    <dbReference type="NCBI Taxonomy" id="34631"/>
    <lineage>
        <taxon>Eukaryota</taxon>
        <taxon>Metazoa</taxon>
        <taxon>Ecdysozoa</taxon>
        <taxon>Arthropoda</taxon>
        <taxon>Chelicerata</taxon>
        <taxon>Arachnida</taxon>
        <taxon>Acari</taxon>
        <taxon>Parasitiformes</taxon>
        <taxon>Ixodida</taxon>
        <taxon>Ixodoidea</taxon>
        <taxon>Ixodidae</taxon>
        <taxon>Rhipicephalinae</taxon>
        <taxon>Rhipicephalus</taxon>
        <taxon>Rhipicephalus</taxon>
    </lineage>
</organism>
<keyword evidence="1" id="KW-0732">Signal</keyword>
<accession>A0A131YAB5</accession>
<proteinExistence type="predicted"/>
<protein>
    <recommendedName>
        <fullName evidence="3">Secreted protein</fullName>
    </recommendedName>
</protein>
<evidence type="ECO:0008006" key="3">
    <source>
        <dbReference type="Google" id="ProtNLM"/>
    </source>
</evidence>
<feature type="signal peptide" evidence="1">
    <location>
        <begin position="1"/>
        <end position="28"/>
    </location>
</feature>
<name>A0A131YAB5_RHIAP</name>
<evidence type="ECO:0000313" key="2">
    <source>
        <dbReference type="EMBL" id="JAP75837.1"/>
    </source>
</evidence>
<sequence>MLFKPLVVSNRLVLVSSSVSLLWRQTSGTLVDSVHARYNESSALHTELLGYQFSCMTSSSQCTNRHQYETNLPLHLSSSWVFM</sequence>
<dbReference type="EMBL" id="GEDV01012720">
    <property type="protein sequence ID" value="JAP75837.1"/>
    <property type="molecule type" value="Transcribed_RNA"/>
</dbReference>
<reference evidence="2" key="1">
    <citation type="journal article" date="2016" name="Ticks Tick Borne Dis.">
        <title>De novo assembly and annotation of the salivary gland transcriptome of Rhipicephalus appendiculatus male and female ticks during blood feeding.</title>
        <authorList>
            <person name="de Castro M.H."/>
            <person name="de Klerk D."/>
            <person name="Pienaar R."/>
            <person name="Latif A.A."/>
            <person name="Rees D.J."/>
            <person name="Mans B.J."/>
        </authorList>
    </citation>
    <scope>NUCLEOTIDE SEQUENCE</scope>
    <source>
        <tissue evidence="2">Salivary glands</tissue>
    </source>
</reference>